<evidence type="ECO:0000256" key="4">
    <source>
        <dbReference type="ARBA" id="ARBA00022692"/>
    </source>
</evidence>
<feature type="transmembrane region" description="Helical" evidence="7">
    <location>
        <begin position="344"/>
        <end position="371"/>
    </location>
</feature>
<keyword evidence="5 7" id="KW-1133">Transmembrane helix</keyword>
<dbReference type="Gene3D" id="1.20.1250.20">
    <property type="entry name" value="MFS general substrate transporter like domains"/>
    <property type="match status" value="2"/>
</dbReference>
<feature type="transmembrane region" description="Helical" evidence="7">
    <location>
        <begin position="288"/>
        <end position="307"/>
    </location>
</feature>
<dbReference type="InterPro" id="IPR020846">
    <property type="entry name" value="MFS_dom"/>
</dbReference>
<feature type="transmembrane region" description="Helical" evidence="7">
    <location>
        <begin position="411"/>
        <end position="430"/>
    </location>
</feature>
<feature type="transmembrane region" description="Helical" evidence="7">
    <location>
        <begin position="124"/>
        <end position="145"/>
    </location>
</feature>
<proteinExistence type="predicted"/>
<feature type="transmembrane region" description="Helical" evidence="7">
    <location>
        <begin position="100"/>
        <end position="118"/>
    </location>
</feature>
<sequence>MSHDPQTSTPSAPASPPKVSLKEARRIAFAAFVGTALEWYDYFLFGTAAALVFNRLFFTDLNPAGATLAAFATFGVGFAARPIGAVVFGWIGDRYGRRPALLTTIVMIGCATGLIGVLPDYLAVGIAAPVMLAVLRLVQGFAVGGEWGGATTIAIEHSPEKMRGRFAALVQIGSPVGTLVSSGAFALVLMMPPEAFDAWGWRLPFLLAFPLLGIALYIRLKVEESPVFQELAAAGEQVKVPVVELFRKSGLRLLVAVAAAMLGVGGFYMMTTFVVSYGTNVLEVDRQVMVNATLVAAVLQIGVTIFAGRLAERFGPGRMTVVGGLTTGIAAFPLFWLIDTESPIAIIAAVSIGIALITLSYAVTGALLAELFPPRLRYSGVSLGYNLAGAISGFLPLIATALITVGDGSSWPAVLVLIGICLITVIGGAFGERMRLRDDIVEIDEAAS</sequence>
<dbReference type="Proteomes" id="UP000490386">
    <property type="component" value="Unassembled WGS sequence"/>
</dbReference>
<evidence type="ECO:0000256" key="3">
    <source>
        <dbReference type="ARBA" id="ARBA00022475"/>
    </source>
</evidence>
<dbReference type="Pfam" id="PF07690">
    <property type="entry name" value="MFS_1"/>
    <property type="match status" value="1"/>
</dbReference>
<dbReference type="PROSITE" id="PS00217">
    <property type="entry name" value="SUGAR_TRANSPORT_2"/>
    <property type="match status" value="1"/>
</dbReference>
<evidence type="ECO:0000313" key="10">
    <source>
        <dbReference type="Proteomes" id="UP000490386"/>
    </source>
</evidence>
<dbReference type="PANTHER" id="PTHR43045">
    <property type="entry name" value="SHIKIMATE TRANSPORTER"/>
    <property type="match status" value="1"/>
</dbReference>
<keyword evidence="2" id="KW-0813">Transport</keyword>
<dbReference type="GO" id="GO:0022857">
    <property type="term" value="F:transmembrane transporter activity"/>
    <property type="evidence" value="ECO:0007669"/>
    <property type="project" value="InterPro"/>
</dbReference>
<dbReference type="PANTHER" id="PTHR43045:SF7">
    <property type="entry name" value="MAJOR FACILITATOR SUPERFAMILY TRANSPORTER"/>
    <property type="match status" value="1"/>
</dbReference>
<evidence type="ECO:0000259" key="8">
    <source>
        <dbReference type="PROSITE" id="PS50850"/>
    </source>
</evidence>
<dbReference type="GO" id="GO:0005886">
    <property type="term" value="C:plasma membrane"/>
    <property type="evidence" value="ECO:0007669"/>
    <property type="project" value="UniProtKB-SubCell"/>
</dbReference>
<evidence type="ECO:0000256" key="7">
    <source>
        <dbReference type="SAM" id="Phobius"/>
    </source>
</evidence>
<dbReference type="InterPro" id="IPR011701">
    <property type="entry name" value="MFS"/>
</dbReference>
<comment type="subcellular location">
    <subcellularLocation>
        <location evidence="1">Cell membrane</location>
        <topology evidence="1">Multi-pass membrane protein</topology>
    </subcellularLocation>
</comment>
<feature type="transmembrane region" description="Helical" evidence="7">
    <location>
        <begin position="166"/>
        <end position="189"/>
    </location>
</feature>
<evidence type="ECO:0000313" key="9">
    <source>
        <dbReference type="EMBL" id="KAB1636771.1"/>
    </source>
</evidence>
<dbReference type="InterPro" id="IPR036259">
    <property type="entry name" value="MFS_trans_sf"/>
</dbReference>
<dbReference type="AlphaFoldDB" id="A0A7J5AYY7"/>
<dbReference type="OrthoDB" id="8953821at2"/>
<dbReference type="SUPFAM" id="SSF103473">
    <property type="entry name" value="MFS general substrate transporter"/>
    <property type="match status" value="1"/>
</dbReference>
<protein>
    <submittedName>
        <fullName evidence="9">MHS family MFS transporter</fullName>
    </submittedName>
</protein>
<keyword evidence="10" id="KW-1185">Reference proteome</keyword>
<feature type="transmembrane region" description="Helical" evidence="7">
    <location>
        <begin position="201"/>
        <end position="220"/>
    </location>
</feature>
<feature type="transmembrane region" description="Helical" evidence="7">
    <location>
        <begin position="65"/>
        <end position="88"/>
    </location>
</feature>
<feature type="domain" description="Major facilitator superfamily (MFS) profile" evidence="8">
    <location>
        <begin position="27"/>
        <end position="436"/>
    </location>
</feature>
<evidence type="ECO:0000256" key="6">
    <source>
        <dbReference type="ARBA" id="ARBA00023136"/>
    </source>
</evidence>
<reference evidence="9 10" key="1">
    <citation type="submission" date="2019-09" db="EMBL/GenBank/DDBJ databases">
        <title>Phylogeny of genus Pseudoclavibacter and closely related genus.</title>
        <authorList>
            <person name="Li Y."/>
        </authorList>
    </citation>
    <scope>NUCLEOTIDE SEQUENCE [LARGE SCALE GENOMIC DNA]</scope>
    <source>
        <strain evidence="9 10">THG-MD12</strain>
    </source>
</reference>
<evidence type="ECO:0000256" key="1">
    <source>
        <dbReference type="ARBA" id="ARBA00004651"/>
    </source>
</evidence>
<dbReference type="PROSITE" id="PS50850">
    <property type="entry name" value="MFS"/>
    <property type="match status" value="1"/>
</dbReference>
<keyword evidence="6 7" id="KW-0472">Membrane</keyword>
<dbReference type="CDD" id="cd17369">
    <property type="entry name" value="MFS_ShiA_like"/>
    <property type="match status" value="1"/>
</dbReference>
<keyword evidence="4 7" id="KW-0812">Transmembrane</keyword>
<dbReference type="InterPro" id="IPR005829">
    <property type="entry name" value="Sugar_transporter_CS"/>
</dbReference>
<feature type="transmembrane region" description="Helical" evidence="7">
    <location>
        <begin position="27"/>
        <end position="53"/>
    </location>
</feature>
<accession>A0A7J5AYY7</accession>
<feature type="transmembrane region" description="Helical" evidence="7">
    <location>
        <begin position="253"/>
        <end position="276"/>
    </location>
</feature>
<name>A0A7J5AYY7_9MICO</name>
<feature type="transmembrane region" description="Helical" evidence="7">
    <location>
        <begin position="383"/>
        <end position="405"/>
    </location>
</feature>
<dbReference type="RefSeq" id="WP_151424491.1">
    <property type="nucleotide sequence ID" value="NZ_WBJX01000005.1"/>
</dbReference>
<comment type="caution">
    <text evidence="9">The sequence shown here is derived from an EMBL/GenBank/DDBJ whole genome shotgun (WGS) entry which is preliminary data.</text>
</comment>
<feature type="transmembrane region" description="Helical" evidence="7">
    <location>
        <begin position="319"/>
        <end position="338"/>
    </location>
</feature>
<evidence type="ECO:0000256" key="5">
    <source>
        <dbReference type="ARBA" id="ARBA00022989"/>
    </source>
</evidence>
<gene>
    <name evidence="9" type="ORF">F8O03_14450</name>
</gene>
<evidence type="ECO:0000256" key="2">
    <source>
        <dbReference type="ARBA" id="ARBA00022448"/>
    </source>
</evidence>
<keyword evidence="3" id="KW-1003">Cell membrane</keyword>
<organism evidence="9 10">
    <name type="scientific">Pseudoclavibacter terrae</name>
    <dbReference type="NCBI Taxonomy" id="1530195"/>
    <lineage>
        <taxon>Bacteria</taxon>
        <taxon>Bacillati</taxon>
        <taxon>Actinomycetota</taxon>
        <taxon>Actinomycetes</taxon>
        <taxon>Micrococcales</taxon>
        <taxon>Microbacteriaceae</taxon>
        <taxon>Pseudoclavibacter</taxon>
    </lineage>
</organism>
<dbReference type="EMBL" id="WBJX01000005">
    <property type="protein sequence ID" value="KAB1636771.1"/>
    <property type="molecule type" value="Genomic_DNA"/>
</dbReference>